<sequence>MMRAPSLLPMICMAVVVCHCQGFMSARPGFAAGVKAHSALRMAADVHGVVDAAFKKIEADQALRPSDHAEAMELDAFTVGDVSGTIEGYLGTKVDWCSKVSTKGPGGDASYALSCWTFPMYDVPHLTVALSKSGDTLTLKADLIAKDDTMYSQDYLESYYGGETLAWYESIVGNAHTTSLPVPATLRGRALASPGLVHVSGPESEVAELFAASVDKITDMWLAWLADAAEIARVRRGTMLSRDNILRRMSWAVTCKDPMFGDQSQQIATAIAGPGDMAYVGQYS</sequence>
<proteinExistence type="predicted"/>
<keyword evidence="3" id="KW-1185">Reference proteome</keyword>
<dbReference type="Proteomes" id="UP000664859">
    <property type="component" value="Unassembled WGS sequence"/>
</dbReference>
<dbReference type="AlphaFoldDB" id="A0A836CMT3"/>
<gene>
    <name evidence="2" type="ORF">JKP88DRAFT_12018</name>
</gene>
<evidence type="ECO:0000313" key="2">
    <source>
        <dbReference type="EMBL" id="KAG5191033.1"/>
    </source>
</evidence>
<organism evidence="2 3">
    <name type="scientific">Tribonema minus</name>
    <dbReference type="NCBI Taxonomy" id="303371"/>
    <lineage>
        <taxon>Eukaryota</taxon>
        <taxon>Sar</taxon>
        <taxon>Stramenopiles</taxon>
        <taxon>Ochrophyta</taxon>
        <taxon>PX clade</taxon>
        <taxon>Xanthophyceae</taxon>
        <taxon>Tribonematales</taxon>
        <taxon>Tribonemataceae</taxon>
        <taxon>Tribonema</taxon>
    </lineage>
</organism>
<dbReference type="Gene3D" id="3.40.1500.20">
    <property type="match status" value="1"/>
</dbReference>
<reference evidence="2" key="1">
    <citation type="submission" date="2021-02" db="EMBL/GenBank/DDBJ databases">
        <title>First Annotated Genome of the Yellow-green Alga Tribonema minus.</title>
        <authorList>
            <person name="Mahan K.M."/>
        </authorList>
    </citation>
    <scope>NUCLEOTIDE SEQUENCE</scope>
    <source>
        <strain evidence="2">UTEX B ZZ1240</strain>
    </source>
</reference>
<dbReference type="OrthoDB" id="10468135at2759"/>
<name>A0A836CMT3_9STRA</name>
<comment type="caution">
    <text evidence="2">The sequence shown here is derived from an EMBL/GenBank/DDBJ whole genome shotgun (WGS) entry which is preliminary data.</text>
</comment>
<evidence type="ECO:0000313" key="3">
    <source>
        <dbReference type="Proteomes" id="UP000664859"/>
    </source>
</evidence>
<accession>A0A836CMT3</accession>
<keyword evidence="1" id="KW-0732">Signal</keyword>
<feature type="chain" id="PRO_5032824312" evidence="1">
    <location>
        <begin position="21"/>
        <end position="284"/>
    </location>
</feature>
<protein>
    <submittedName>
        <fullName evidence="2">Uncharacterized protein</fullName>
    </submittedName>
</protein>
<evidence type="ECO:0000256" key="1">
    <source>
        <dbReference type="SAM" id="SignalP"/>
    </source>
</evidence>
<feature type="signal peptide" evidence="1">
    <location>
        <begin position="1"/>
        <end position="20"/>
    </location>
</feature>
<dbReference type="EMBL" id="JAFCMP010000024">
    <property type="protein sequence ID" value="KAG5191033.1"/>
    <property type="molecule type" value="Genomic_DNA"/>
</dbReference>